<dbReference type="Proteomes" id="UP001501682">
    <property type="component" value="Unassembled WGS sequence"/>
</dbReference>
<accession>A0ABP8CML9</accession>
<dbReference type="RefSeq" id="WP_344712570.1">
    <property type="nucleotide sequence ID" value="NZ_BAABCB010000005.1"/>
</dbReference>
<evidence type="ECO:0000313" key="2">
    <source>
        <dbReference type="Proteomes" id="UP001501682"/>
    </source>
</evidence>
<dbReference type="SUPFAM" id="SSF54427">
    <property type="entry name" value="NTF2-like"/>
    <property type="match status" value="1"/>
</dbReference>
<evidence type="ECO:0000313" key="1">
    <source>
        <dbReference type="EMBL" id="GAA4241207.1"/>
    </source>
</evidence>
<organism evidence="1 2">
    <name type="scientific">Winogradskyella damuponensis</name>
    <dbReference type="NCBI Taxonomy" id="943939"/>
    <lineage>
        <taxon>Bacteria</taxon>
        <taxon>Pseudomonadati</taxon>
        <taxon>Bacteroidota</taxon>
        <taxon>Flavobacteriia</taxon>
        <taxon>Flavobacteriales</taxon>
        <taxon>Flavobacteriaceae</taxon>
        <taxon>Winogradskyella</taxon>
    </lineage>
</organism>
<dbReference type="Gene3D" id="3.10.450.50">
    <property type="match status" value="1"/>
</dbReference>
<dbReference type="InterPro" id="IPR032710">
    <property type="entry name" value="NTF2-like_dom_sf"/>
</dbReference>
<name>A0ABP8CML9_9FLAO</name>
<proteinExistence type="predicted"/>
<sequence length="172" mass="20168">MKKQVIAIIVLLTLNLSAQEKKDYSSKVTTIDSTITTLYSVISGDKGEARNWELFKHLFRKDAKLIPIGKKDKKTTVRYMSPEDYIKTSGKWLVNNGFYDLEIKRETQVFGDFAHIFSTYESYKSKEDEKPLMRGINSIQLFNDGKRWWIINLYWKQESEENPIPEAYLPQN</sequence>
<dbReference type="EMBL" id="BAABCB010000005">
    <property type="protein sequence ID" value="GAA4241207.1"/>
    <property type="molecule type" value="Genomic_DNA"/>
</dbReference>
<reference evidence="2" key="1">
    <citation type="journal article" date="2019" name="Int. J. Syst. Evol. Microbiol.">
        <title>The Global Catalogue of Microorganisms (GCM) 10K type strain sequencing project: providing services to taxonomists for standard genome sequencing and annotation.</title>
        <authorList>
            <consortium name="The Broad Institute Genomics Platform"/>
            <consortium name="The Broad Institute Genome Sequencing Center for Infectious Disease"/>
            <person name="Wu L."/>
            <person name="Ma J."/>
        </authorList>
    </citation>
    <scope>NUCLEOTIDE SEQUENCE [LARGE SCALE GENOMIC DNA]</scope>
    <source>
        <strain evidence="2">JCM 17633</strain>
    </source>
</reference>
<comment type="caution">
    <text evidence="1">The sequence shown here is derived from an EMBL/GenBank/DDBJ whole genome shotgun (WGS) entry which is preliminary data.</text>
</comment>
<evidence type="ECO:0008006" key="3">
    <source>
        <dbReference type="Google" id="ProtNLM"/>
    </source>
</evidence>
<gene>
    <name evidence="1" type="ORF">GCM10022292_06700</name>
</gene>
<keyword evidence="2" id="KW-1185">Reference proteome</keyword>
<protein>
    <recommendedName>
        <fullName evidence="3">Nuclear transport factor 2 family protein</fullName>
    </recommendedName>
</protein>